<gene>
    <name evidence="2" type="ORF">IE81DRAFT_346634</name>
</gene>
<evidence type="ECO:0000256" key="1">
    <source>
        <dbReference type="SAM" id="MobiDB-lite"/>
    </source>
</evidence>
<organism evidence="2 3">
    <name type="scientific">Ceraceosorus guamensis</name>
    <dbReference type="NCBI Taxonomy" id="1522189"/>
    <lineage>
        <taxon>Eukaryota</taxon>
        <taxon>Fungi</taxon>
        <taxon>Dikarya</taxon>
        <taxon>Basidiomycota</taxon>
        <taxon>Ustilaginomycotina</taxon>
        <taxon>Exobasidiomycetes</taxon>
        <taxon>Ceraceosorales</taxon>
        <taxon>Ceraceosoraceae</taxon>
        <taxon>Ceraceosorus</taxon>
    </lineage>
</organism>
<dbReference type="AlphaFoldDB" id="A0A316W1N8"/>
<feature type="region of interest" description="Disordered" evidence="1">
    <location>
        <begin position="1"/>
        <end position="30"/>
    </location>
</feature>
<feature type="compositionally biased region" description="Polar residues" evidence="1">
    <location>
        <begin position="606"/>
        <end position="616"/>
    </location>
</feature>
<feature type="region of interest" description="Disordered" evidence="1">
    <location>
        <begin position="676"/>
        <end position="702"/>
    </location>
</feature>
<proteinExistence type="predicted"/>
<dbReference type="EMBL" id="KZ819370">
    <property type="protein sequence ID" value="PWN43434.1"/>
    <property type="molecule type" value="Genomic_DNA"/>
</dbReference>
<dbReference type="InParanoid" id="A0A316W1N8"/>
<evidence type="ECO:0000313" key="2">
    <source>
        <dbReference type="EMBL" id="PWN43434.1"/>
    </source>
</evidence>
<keyword evidence="3" id="KW-1185">Reference proteome</keyword>
<feature type="compositionally biased region" description="Basic and acidic residues" evidence="1">
    <location>
        <begin position="1"/>
        <end position="11"/>
    </location>
</feature>
<evidence type="ECO:0000313" key="3">
    <source>
        <dbReference type="Proteomes" id="UP000245783"/>
    </source>
</evidence>
<sequence length="836" mass="92704">MPPVRVTRETKTSTARASRGNARDKAQTAVTDAWRASYDRHVPERDHNDLQGMREDIIRVVREDWKSRNMGTLNVDGRIKHWLHDPIKIRAFHAMARDSLSFQPAEHACFVENGHGQFYIKTDHRALTGGLLDEHLQKHPGDQRWIELLRGRGSSGTVKYAGAVHRLLESGPQTRNEEDARKAATTTLKTRWLREGWRVYALVDDLPDVDVLGWRQSSSEQDAERFLISLLGPLSANSARGGLHLRYTPPSHLRAAAQDLLSAAQVPNGRPPLSPRNHRIKQLFREHHLAVSPHAPPGPALERAIDMAARSGDSRSVILLKDITQEDLTNTADDYGFLGIGCGQGPERAQRIMTMLDFASEEQVYDGVHRIHNPPASSRRAFIDFWPFSLERTTPALHVVMCLRVLFQLDAKVVRITSSEVLYFMRSNLDEILKEISQTIGTEVAFKVITGILPLSTLPDAICSPAAVLNVRLLREAQNPYFEVTELAGIPRLLKVVLPGWLDRELLVGPAVHEGVLKYSPLLEEPLSHLVYLQSAVYRAAEEAGSGILALFDSSDIKTQLDVQRQRIKSLSKINGLYQKPREPLATTTNTAGTSRDWKRTVGEAASSSRLDQYHSNPLRKLPASLQSKGERREWFASRAEGIAIGPAVGGHNSSIANTQRAGLAPSTSEVRARYASNRAGGGRAAHRDTSASYPTTIRHRPTSIAPPLRLIRPALVDALNAMDANGGLSDGIQTADAQHLARVHDWPASKITQYVQNHYRDDVVTPRRPTVVNNYMSRPPPPTPEVAAAAIRRSEEQVMSMLDSPNPDYELLLDVVASLPSGAFAPGRDWRQPPS</sequence>
<dbReference type="GeneID" id="37037929"/>
<dbReference type="RefSeq" id="XP_025370594.1">
    <property type="nucleotide sequence ID" value="XM_025516059.1"/>
</dbReference>
<reference evidence="2 3" key="1">
    <citation type="journal article" date="2018" name="Mol. Biol. Evol.">
        <title>Broad Genomic Sampling Reveals a Smut Pathogenic Ancestry of the Fungal Clade Ustilaginomycotina.</title>
        <authorList>
            <person name="Kijpornyongpan T."/>
            <person name="Mondo S.J."/>
            <person name="Barry K."/>
            <person name="Sandor L."/>
            <person name="Lee J."/>
            <person name="Lipzen A."/>
            <person name="Pangilinan J."/>
            <person name="LaButti K."/>
            <person name="Hainaut M."/>
            <person name="Henrissat B."/>
            <person name="Grigoriev I.V."/>
            <person name="Spatafora J.W."/>
            <person name="Aime M.C."/>
        </authorList>
    </citation>
    <scope>NUCLEOTIDE SEQUENCE [LARGE SCALE GENOMIC DNA]</scope>
    <source>
        <strain evidence="2 3">MCA 4658</strain>
    </source>
</reference>
<name>A0A316W1N8_9BASI</name>
<dbReference type="OrthoDB" id="10419152at2759"/>
<feature type="region of interest" description="Disordered" evidence="1">
    <location>
        <begin position="582"/>
        <end position="616"/>
    </location>
</feature>
<accession>A0A316W1N8</accession>
<dbReference type="Proteomes" id="UP000245783">
    <property type="component" value="Unassembled WGS sequence"/>
</dbReference>
<protein>
    <submittedName>
        <fullName evidence="2">Uncharacterized protein</fullName>
    </submittedName>
</protein>